<evidence type="ECO:0000313" key="7">
    <source>
        <dbReference type="EMBL" id="MEQ2520520.1"/>
    </source>
</evidence>
<keyword evidence="4 6" id="KW-0808">Transferase</keyword>
<dbReference type="SUPFAM" id="SSF53335">
    <property type="entry name" value="S-adenosyl-L-methionine-dependent methyltransferases"/>
    <property type="match status" value="1"/>
</dbReference>
<dbReference type="GO" id="GO:0008168">
    <property type="term" value="F:methyltransferase activity"/>
    <property type="evidence" value="ECO:0007669"/>
    <property type="project" value="UniProtKB-KW"/>
</dbReference>
<dbReference type="RefSeq" id="WP_349216026.1">
    <property type="nucleotide sequence ID" value="NZ_JBBMFA010000091.1"/>
</dbReference>
<accession>A0ABV1GF95</accession>
<dbReference type="GO" id="GO:0032259">
    <property type="term" value="P:methylation"/>
    <property type="evidence" value="ECO:0007669"/>
    <property type="project" value="UniProtKB-KW"/>
</dbReference>
<evidence type="ECO:0000256" key="1">
    <source>
        <dbReference type="ARBA" id="ARBA00022490"/>
    </source>
</evidence>
<feature type="binding site" evidence="6">
    <location>
        <position position="79"/>
    </location>
    <ligand>
        <name>S-adenosyl-L-methionine</name>
        <dbReference type="ChEBI" id="CHEBI:59789"/>
    </ligand>
</feature>
<protein>
    <recommendedName>
        <fullName evidence="6">Ribosomal RNA small subunit methyltransferase G</fullName>
        <ecNumber evidence="6">2.1.1.-</ecNumber>
    </recommendedName>
    <alternativeName>
        <fullName evidence="6">16S rRNA 7-methylguanosine methyltransferase</fullName>
        <shortName evidence="6">16S rRNA m7G methyltransferase</shortName>
    </alternativeName>
</protein>
<dbReference type="InterPro" id="IPR003682">
    <property type="entry name" value="rRNA_ssu_MeTfrase_G"/>
</dbReference>
<comment type="similarity">
    <text evidence="6">Belongs to the methyltransferase superfamily. RNA methyltransferase RsmG family.</text>
</comment>
<dbReference type="EMBL" id="JBBMFA010000091">
    <property type="protein sequence ID" value="MEQ2520520.1"/>
    <property type="molecule type" value="Genomic_DNA"/>
</dbReference>
<reference evidence="7 8" key="1">
    <citation type="submission" date="2024-03" db="EMBL/GenBank/DDBJ databases">
        <title>Human intestinal bacterial collection.</title>
        <authorList>
            <person name="Pauvert C."/>
            <person name="Hitch T.C.A."/>
            <person name="Clavel T."/>
        </authorList>
    </citation>
    <scope>NUCLEOTIDE SEQUENCE [LARGE SCALE GENOMIC DNA]</scope>
    <source>
        <strain evidence="7 8">CLA-JM-H11</strain>
    </source>
</reference>
<dbReference type="Pfam" id="PF02527">
    <property type="entry name" value="GidB"/>
    <property type="match status" value="1"/>
</dbReference>
<dbReference type="InterPro" id="IPR029063">
    <property type="entry name" value="SAM-dependent_MTases_sf"/>
</dbReference>
<dbReference type="EC" id="2.1.1.-" evidence="6"/>
<keyword evidence="5 6" id="KW-0949">S-adenosyl-L-methionine</keyword>
<feature type="binding site" evidence="6">
    <location>
        <position position="142"/>
    </location>
    <ligand>
        <name>S-adenosyl-L-methionine</name>
        <dbReference type="ChEBI" id="CHEBI:59789"/>
    </ligand>
</feature>
<dbReference type="NCBIfam" id="TIGR00138">
    <property type="entry name" value="rsmG_gidB"/>
    <property type="match status" value="1"/>
</dbReference>
<proteinExistence type="inferred from homology"/>
<comment type="caution">
    <text evidence="7">The sequence shown here is derived from an EMBL/GenBank/DDBJ whole genome shotgun (WGS) entry which is preliminary data.</text>
</comment>
<dbReference type="PANTHER" id="PTHR31760:SF0">
    <property type="entry name" value="S-ADENOSYL-L-METHIONINE-DEPENDENT METHYLTRANSFERASES SUPERFAMILY PROTEIN"/>
    <property type="match status" value="1"/>
</dbReference>
<evidence type="ECO:0000313" key="8">
    <source>
        <dbReference type="Proteomes" id="UP001477672"/>
    </source>
</evidence>
<evidence type="ECO:0000256" key="2">
    <source>
        <dbReference type="ARBA" id="ARBA00022552"/>
    </source>
</evidence>
<name>A0ABV1GF95_9FIRM</name>
<gene>
    <name evidence="6 7" type="primary">rsmG</name>
    <name evidence="7" type="ORF">WMO24_08760</name>
</gene>
<sequence>MIDQNRLLEKAEKLGIAQVPVQALDTYAELLVEYNQKVNLTAITDPEGIEDKHFIDSLLFAVQPEVSGRVVDVGTGAGFPGVVAKLYKPQLQLTLMEPTGKRVEFLRYVCGRLGIEAEFAKERAEEAARKQWREQFDVATARAVANLCMLAEYCLPLVKKGGWFIALKGAGALDEVHEAAGAVKKLGGVFVESRDFVLPDGSARSLLFYQKISQTPSVYPRNGGKIAKAPLK</sequence>
<keyword evidence="8" id="KW-1185">Reference proteome</keyword>
<evidence type="ECO:0000256" key="4">
    <source>
        <dbReference type="ARBA" id="ARBA00022679"/>
    </source>
</evidence>
<keyword evidence="2 6" id="KW-0698">rRNA processing</keyword>
<comment type="subcellular location">
    <subcellularLocation>
        <location evidence="6">Cytoplasm</location>
    </subcellularLocation>
</comment>
<feature type="binding site" evidence="6">
    <location>
        <position position="74"/>
    </location>
    <ligand>
        <name>S-adenosyl-L-methionine</name>
        <dbReference type="ChEBI" id="CHEBI:59789"/>
    </ligand>
</feature>
<dbReference type="HAMAP" id="MF_00074">
    <property type="entry name" value="16SrRNA_methyltr_G"/>
    <property type="match status" value="1"/>
</dbReference>
<evidence type="ECO:0000256" key="6">
    <source>
        <dbReference type="HAMAP-Rule" id="MF_00074"/>
    </source>
</evidence>
<evidence type="ECO:0000256" key="3">
    <source>
        <dbReference type="ARBA" id="ARBA00022603"/>
    </source>
</evidence>
<dbReference type="Gene3D" id="3.40.50.150">
    <property type="entry name" value="Vaccinia Virus protein VP39"/>
    <property type="match status" value="1"/>
</dbReference>
<organism evidence="7 8">
    <name type="scientific">Ruthenibacterium intestinale</name>
    <dbReference type="NCBI Taxonomy" id="3133163"/>
    <lineage>
        <taxon>Bacteria</taxon>
        <taxon>Bacillati</taxon>
        <taxon>Bacillota</taxon>
        <taxon>Clostridia</taxon>
        <taxon>Eubacteriales</taxon>
        <taxon>Oscillospiraceae</taxon>
        <taxon>Ruthenibacterium</taxon>
    </lineage>
</organism>
<dbReference type="Proteomes" id="UP001477672">
    <property type="component" value="Unassembled WGS sequence"/>
</dbReference>
<keyword evidence="3 6" id="KW-0489">Methyltransferase</keyword>
<feature type="binding site" evidence="6">
    <location>
        <begin position="124"/>
        <end position="125"/>
    </location>
    <ligand>
        <name>S-adenosyl-L-methionine</name>
        <dbReference type="ChEBI" id="CHEBI:59789"/>
    </ligand>
</feature>
<evidence type="ECO:0000256" key="5">
    <source>
        <dbReference type="ARBA" id="ARBA00022691"/>
    </source>
</evidence>
<dbReference type="PANTHER" id="PTHR31760">
    <property type="entry name" value="S-ADENOSYL-L-METHIONINE-DEPENDENT METHYLTRANSFERASES SUPERFAMILY PROTEIN"/>
    <property type="match status" value="1"/>
</dbReference>
<keyword evidence="1 6" id="KW-0963">Cytoplasm</keyword>
<comment type="function">
    <text evidence="6">Specifically methylates the N7 position of a guanine in 16S rRNA.</text>
</comment>
<feature type="binding site" evidence="6">
    <location>
        <begin position="97"/>
        <end position="99"/>
    </location>
    <ligand>
        <name>S-adenosyl-L-methionine</name>
        <dbReference type="ChEBI" id="CHEBI:59789"/>
    </ligand>
</feature>